<dbReference type="GeneID" id="19333850"/>
<dbReference type="OrthoDB" id="1933717at2759"/>
<sequence>MVFERRPHRRRDNGNQDQMHIDQSNDTQELTLHSRRYQQSHAAFEASSDFFMNTDALQVLEEAPIAIRKEYDSAMSRRSSIVRRSLSRIPASLAISVKLLVQAIRFIDQGYYYIARPMVMTVPPAFQIEAFWRTHGVGMITSNQTTLSSPQLQVLHRELLKREGLFISFAPLEHNSESSPKEDVIRLLSFHPGKRPLCLPDINGEKSKRTLSEATGMTFCGSRVEGRTSSTVASYGIEELLTGPQSHWEVVDELIAQKQKSEQDPNLLRLGSMLDHLGWGLGPHGNRRISPRLLMPLQVPLQAPL</sequence>
<dbReference type="VEuPathDB" id="FungiDB:MYCFIDRAFT_177855"/>
<name>M3A3K3_PSEFD</name>
<keyword evidence="3" id="KW-1185">Reference proteome</keyword>
<dbReference type="EMBL" id="KB446562">
    <property type="protein sequence ID" value="EME79216.1"/>
    <property type="molecule type" value="Genomic_DNA"/>
</dbReference>
<organism evidence="2 3">
    <name type="scientific">Pseudocercospora fijiensis (strain CIRAD86)</name>
    <name type="common">Black leaf streak disease fungus</name>
    <name type="synonym">Mycosphaerella fijiensis</name>
    <dbReference type="NCBI Taxonomy" id="383855"/>
    <lineage>
        <taxon>Eukaryota</taxon>
        <taxon>Fungi</taxon>
        <taxon>Dikarya</taxon>
        <taxon>Ascomycota</taxon>
        <taxon>Pezizomycotina</taxon>
        <taxon>Dothideomycetes</taxon>
        <taxon>Dothideomycetidae</taxon>
        <taxon>Mycosphaerellales</taxon>
        <taxon>Mycosphaerellaceae</taxon>
        <taxon>Pseudocercospora</taxon>
    </lineage>
</organism>
<dbReference type="AlphaFoldDB" id="M3A3K3"/>
<dbReference type="KEGG" id="pfj:MYCFIDRAFT_177855"/>
<dbReference type="RefSeq" id="XP_007929991.1">
    <property type="nucleotide sequence ID" value="XM_007931800.1"/>
</dbReference>
<dbReference type="Proteomes" id="UP000016932">
    <property type="component" value="Unassembled WGS sequence"/>
</dbReference>
<reference evidence="2 3" key="1">
    <citation type="journal article" date="2012" name="PLoS Pathog.">
        <title>Diverse lifestyles and strategies of plant pathogenesis encoded in the genomes of eighteen Dothideomycetes fungi.</title>
        <authorList>
            <person name="Ohm R.A."/>
            <person name="Feau N."/>
            <person name="Henrissat B."/>
            <person name="Schoch C.L."/>
            <person name="Horwitz B.A."/>
            <person name="Barry K.W."/>
            <person name="Condon B.J."/>
            <person name="Copeland A.C."/>
            <person name="Dhillon B."/>
            <person name="Glaser F."/>
            <person name="Hesse C.N."/>
            <person name="Kosti I."/>
            <person name="LaButti K."/>
            <person name="Lindquist E.A."/>
            <person name="Lucas S."/>
            <person name="Salamov A.A."/>
            <person name="Bradshaw R.E."/>
            <person name="Ciuffetti L."/>
            <person name="Hamelin R.C."/>
            <person name="Kema G.H.J."/>
            <person name="Lawrence C."/>
            <person name="Scott J.A."/>
            <person name="Spatafora J.W."/>
            <person name="Turgeon B.G."/>
            <person name="de Wit P.J.G.M."/>
            <person name="Zhong S."/>
            <person name="Goodwin S.B."/>
            <person name="Grigoriev I.V."/>
        </authorList>
    </citation>
    <scope>NUCLEOTIDE SEQUENCE [LARGE SCALE GENOMIC DNA]</scope>
    <source>
        <strain evidence="2 3">CIRAD86</strain>
    </source>
</reference>
<feature type="region of interest" description="Disordered" evidence="1">
    <location>
        <begin position="1"/>
        <end position="24"/>
    </location>
</feature>
<evidence type="ECO:0000256" key="1">
    <source>
        <dbReference type="SAM" id="MobiDB-lite"/>
    </source>
</evidence>
<evidence type="ECO:0000313" key="2">
    <source>
        <dbReference type="EMBL" id="EME79216.1"/>
    </source>
</evidence>
<feature type="compositionally biased region" description="Basic residues" evidence="1">
    <location>
        <begin position="1"/>
        <end position="11"/>
    </location>
</feature>
<gene>
    <name evidence="2" type="ORF">MYCFIDRAFT_177855</name>
</gene>
<protein>
    <submittedName>
        <fullName evidence="2">Uncharacterized protein</fullName>
    </submittedName>
</protein>
<accession>M3A3K3</accession>
<evidence type="ECO:0000313" key="3">
    <source>
        <dbReference type="Proteomes" id="UP000016932"/>
    </source>
</evidence>
<feature type="compositionally biased region" description="Polar residues" evidence="1">
    <location>
        <begin position="15"/>
        <end position="24"/>
    </location>
</feature>
<proteinExistence type="predicted"/>
<dbReference type="HOGENOM" id="CLU_912543_0_0_1"/>